<sequence length="450" mass="48118">MSAPENPRTRPQVPNGEASGSQEPPISKAEQSRQRRAIQEQQRAAKAQAQATAKAQGGAPPKSSAKGGAAQSAPKKGSAVGTSKPPRDSKDTTGAAGDDGIEMSRGLRIFSHFGLPKPVSHVVKGDIHPAIVRLALQFSEFKISGANARCIATLTAFKTVIQDYVTPPNNTLSRHLMTHLSPQITHLVSARPMSITMGNAIRQLKLEISDSDIDLPEQDAKDLLCETIDYYIRDRIIIADQVIEDIAGKKIKDGDVLLTYARSSVVEKVLLGAHSDGRKFSVLVVDSRPMLEGKKLLSVLSSAGIQCSYLLLPAVGSVINEVSTVFLGAHSLHSNGAVYSRSGTALVAMMAKQHSVPVVVCCETYKYSDSVQLDSFTKNEIAPSGDFFSSYPLAQPRDALSLHNQTNLEILNPLYDLTPPTSITAVVTEVGVIPPSSISSIPLALGRQNL</sequence>
<comment type="subcellular location">
    <subcellularLocation>
        <location evidence="1">Cytoplasm</location>
        <location evidence="1">Cytosol</location>
    </subcellularLocation>
</comment>
<comment type="subunit">
    <text evidence="8">Component of the translation initiation factor 2B (eIF2B) complex which is a heterodecamer of two sets of five different subunits: alpha, beta, gamma, delta and epsilon. Subunits alpha, beta and delta comprise a regulatory subcomplex and subunits epsilon and gamma comprise a catalytic subcomplex. Within the complex, the hexameric regulatory complex resides at the center, with the two heterodimeric catalytic subcomplexes bound on opposite sides.</text>
</comment>
<name>A0A166N3B2_9AGAM</name>
<keyword evidence="12" id="KW-1185">Reference proteome</keyword>
<keyword evidence="5" id="KW-0648">Protein biosynthesis</keyword>
<reference evidence="11 12" key="1">
    <citation type="journal article" date="2016" name="Mol. Biol. Evol.">
        <title>Comparative Genomics of Early-Diverging Mushroom-Forming Fungi Provides Insights into the Origins of Lignocellulose Decay Capabilities.</title>
        <authorList>
            <person name="Nagy L.G."/>
            <person name="Riley R."/>
            <person name="Tritt A."/>
            <person name="Adam C."/>
            <person name="Daum C."/>
            <person name="Floudas D."/>
            <person name="Sun H."/>
            <person name="Yadav J.S."/>
            <person name="Pangilinan J."/>
            <person name="Larsson K.H."/>
            <person name="Matsuura K."/>
            <person name="Barry K."/>
            <person name="Labutti K."/>
            <person name="Kuo R."/>
            <person name="Ohm R.A."/>
            <person name="Bhattacharya S.S."/>
            <person name="Shirouzu T."/>
            <person name="Yoshinaga Y."/>
            <person name="Martin F.M."/>
            <person name="Grigoriev I.V."/>
            <person name="Hibbett D.S."/>
        </authorList>
    </citation>
    <scope>NUCLEOTIDE SEQUENCE [LARGE SCALE GENOMIC DNA]</scope>
    <source>
        <strain evidence="11 12">CBS 109695</strain>
    </source>
</reference>
<dbReference type="InterPro" id="IPR000649">
    <property type="entry name" value="IF-2B-related"/>
</dbReference>
<evidence type="ECO:0000256" key="2">
    <source>
        <dbReference type="ARBA" id="ARBA00007251"/>
    </source>
</evidence>
<dbReference type="Pfam" id="PF01008">
    <property type="entry name" value="IF-2B"/>
    <property type="match status" value="1"/>
</dbReference>
<dbReference type="PANTHER" id="PTHR10233">
    <property type="entry name" value="TRANSLATION INITIATION FACTOR EIF-2B"/>
    <property type="match status" value="1"/>
</dbReference>
<keyword evidence="3" id="KW-0963">Cytoplasm</keyword>
<evidence type="ECO:0000256" key="10">
    <source>
        <dbReference type="SAM" id="MobiDB-lite"/>
    </source>
</evidence>
<dbReference type="EMBL" id="KV417525">
    <property type="protein sequence ID" value="KZP24606.1"/>
    <property type="molecule type" value="Genomic_DNA"/>
</dbReference>
<evidence type="ECO:0000256" key="1">
    <source>
        <dbReference type="ARBA" id="ARBA00004514"/>
    </source>
</evidence>
<protein>
    <recommendedName>
        <fullName evidence="6">Translation initiation factor eIF2B subunit delta</fullName>
    </recommendedName>
    <alternativeName>
        <fullName evidence="7">eIF2B GDP-GTP exchange factor subunit delta</fullName>
    </alternativeName>
</protein>
<evidence type="ECO:0000313" key="11">
    <source>
        <dbReference type="EMBL" id="KZP24606.1"/>
    </source>
</evidence>
<dbReference type="InterPro" id="IPR037171">
    <property type="entry name" value="NagB/RpiA_transferase-like"/>
</dbReference>
<dbReference type="OrthoDB" id="10254737at2759"/>
<evidence type="ECO:0000256" key="6">
    <source>
        <dbReference type="ARBA" id="ARBA00044147"/>
    </source>
</evidence>
<dbReference type="SUPFAM" id="SSF100950">
    <property type="entry name" value="NagB/RpiA/CoA transferase-like"/>
    <property type="match status" value="1"/>
</dbReference>
<comment type="similarity">
    <text evidence="2 9">Belongs to the eIF-2B alpha/beta/delta subunits family.</text>
</comment>
<keyword evidence="4" id="KW-0396">Initiation factor</keyword>
<proteinExistence type="inferred from homology"/>
<dbReference type="InterPro" id="IPR042529">
    <property type="entry name" value="IF_2B-like_C"/>
</dbReference>
<dbReference type="STRING" id="436010.A0A166N3B2"/>
<evidence type="ECO:0000256" key="7">
    <source>
        <dbReference type="ARBA" id="ARBA00044356"/>
    </source>
</evidence>
<evidence type="ECO:0000256" key="8">
    <source>
        <dbReference type="ARBA" id="ARBA00046432"/>
    </source>
</evidence>
<dbReference type="GO" id="GO:0003743">
    <property type="term" value="F:translation initiation factor activity"/>
    <property type="evidence" value="ECO:0007669"/>
    <property type="project" value="UniProtKB-KW"/>
</dbReference>
<organism evidence="11 12">
    <name type="scientific">Athelia psychrophila</name>
    <dbReference type="NCBI Taxonomy" id="1759441"/>
    <lineage>
        <taxon>Eukaryota</taxon>
        <taxon>Fungi</taxon>
        <taxon>Dikarya</taxon>
        <taxon>Basidiomycota</taxon>
        <taxon>Agaricomycotina</taxon>
        <taxon>Agaricomycetes</taxon>
        <taxon>Agaricomycetidae</taxon>
        <taxon>Atheliales</taxon>
        <taxon>Atheliaceae</taxon>
        <taxon>Athelia</taxon>
    </lineage>
</organism>
<dbReference type="GO" id="GO:0005829">
    <property type="term" value="C:cytosol"/>
    <property type="evidence" value="ECO:0007669"/>
    <property type="project" value="UniProtKB-SubCell"/>
</dbReference>
<accession>A0A166N3B2</accession>
<evidence type="ECO:0000256" key="9">
    <source>
        <dbReference type="RuleBase" id="RU003814"/>
    </source>
</evidence>
<dbReference type="PANTHER" id="PTHR10233:SF14">
    <property type="entry name" value="TRANSLATION INITIATION FACTOR EIF-2B SUBUNIT DELTA"/>
    <property type="match status" value="1"/>
</dbReference>
<gene>
    <name evidence="11" type="ORF">FIBSPDRAFT_784446</name>
</gene>
<feature type="region of interest" description="Disordered" evidence="10">
    <location>
        <begin position="1"/>
        <end position="100"/>
    </location>
</feature>
<dbReference type="Proteomes" id="UP000076532">
    <property type="component" value="Unassembled WGS sequence"/>
</dbReference>
<evidence type="ECO:0000256" key="5">
    <source>
        <dbReference type="ARBA" id="ARBA00022917"/>
    </source>
</evidence>
<evidence type="ECO:0000256" key="3">
    <source>
        <dbReference type="ARBA" id="ARBA00022490"/>
    </source>
</evidence>
<dbReference type="AlphaFoldDB" id="A0A166N3B2"/>
<feature type="compositionally biased region" description="Low complexity" evidence="10">
    <location>
        <begin position="39"/>
        <end position="79"/>
    </location>
</feature>
<dbReference type="Gene3D" id="3.40.50.10470">
    <property type="entry name" value="Translation initiation factor eif-2b, domain 2"/>
    <property type="match status" value="1"/>
</dbReference>
<evidence type="ECO:0000256" key="4">
    <source>
        <dbReference type="ARBA" id="ARBA00022540"/>
    </source>
</evidence>
<evidence type="ECO:0000313" key="12">
    <source>
        <dbReference type="Proteomes" id="UP000076532"/>
    </source>
</evidence>